<sequence length="419" mass="46912">MSNKLESETDVEAIPEALTERAQWICWREETRNGDTTKVPVNPKTGDFASSTDDRTWSDLETALEYASTGRADGIGFVFTRTDPLVGIDLDKCRDPETGRPDPEAKRIVQQLESYTEVSPSGTGYHVIIHGDFPGGRNRRGGVEMYDQSRFFTVTADHVDGTPTSINERQDALEAVHEEFVAEDDTDDGIDATTGGRRDDSGQNQTLGLEDEELLEKARSAGNGEKFDRLWRGNTSGYDSQSEADMALCCLLAFWTGGNQLQMDRLFRQSGLIRGKWDDVHHADGSTYGEKTLERAIATTDDFYEPTTSTVETSVDAADTDTGTASTLESGIVEQGSEGVDRVYLEEKNDLLETRIDELEQTIADQRDQIEQLTTERQQLRSIVEQQEDDLEDTTEPSSEKDEETSSLRTRMQRLWRRS</sequence>
<proteinExistence type="predicted"/>
<keyword evidence="3" id="KW-0614">Plasmid</keyword>
<dbReference type="Proteomes" id="UP000296822">
    <property type="component" value="Plasmid unnamed1"/>
</dbReference>
<evidence type="ECO:0000313" key="4">
    <source>
        <dbReference type="Proteomes" id="UP000296822"/>
    </source>
</evidence>
<feature type="region of interest" description="Disordered" evidence="1">
    <location>
        <begin position="377"/>
        <end position="419"/>
    </location>
</feature>
<organism evidence="3 4">
    <name type="scientific">Natronorubrum bangense</name>
    <dbReference type="NCBI Taxonomy" id="61858"/>
    <lineage>
        <taxon>Archaea</taxon>
        <taxon>Methanobacteriati</taxon>
        <taxon>Methanobacteriota</taxon>
        <taxon>Stenosarchaea group</taxon>
        <taxon>Halobacteria</taxon>
        <taxon>Halobacteriales</taxon>
        <taxon>Natrialbaceae</taxon>
        <taxon>Natronorubrum</taxon>
    </lineage>
</organism>
<protein>
    <recommendedName>
        <fullName evidence="2">NrS-1 polymerase-like HBD domain-containing protein</fullName>
    </recommendedName>
</protein>
<gene>
    <name evidence="3" type="ORF">DV706_18495</name>
</gene>
<accession>A0A4D6HSR7</accession>
<dbReference type="RefSeq" id="WP_006067196.1">
    <property type="nucleotide sequence ID" value="NZ_CP031306.1"/>
</dbReference>
<feature type="domain" description="NrS-1 polymerase-like HBD" evidence="2">
    <location>
        <begin position="241"/>
        <end position="306"/>
    </location>
</feature>
<feature type="compositionally biased region" description="Acidic residues" evidence="1">
    <location>
        <begin position="386"/>
        <end position="397"/>
    </location>
</feature>
<dbReference type="AlphaFoldDB" id="A0A4D6HSR7"/>
<dbReference type="EMBL" id="CP031306">
    <property type="protein sequence ID" value="QCC56495.1"/>
    <property type="molecule type" value="Genomic_DNA"/>
</dbReference>
<dbReference type="GeneID" id="39853267"/>
<dbReference type="Pfam" id="PF22763">
    <property type="entry name" value="NrS1-1_pol-like_HBD"/>
    <property type="match status" value="1"/>
</dbReference>
<dbReference type="InterPro" id="IPR054468">
    <property type="entry name" value="NrSPol-like_HBD"/>
</dbReference>
<name>A0A4D6HSR7_9EURY</name>
<dbReference type="KEGG" id="nbg:DV706_18495"/>
<reference evidence="3 4" key="1">
    <citation type="journal article" date="2019" name="Nat. Commun.">
        <title>A new type of DNA phosphorothioation-based antiviral system in archaea.</title>
        <authorList>
            <person name="Xiong L."/>
            <person name="Liu S."/>
            <person name="Chen S."/>
            <person name="Xiao Y."/>
            <person name="Zhu B."/>
            <person name="Gao Y."/>
            <person name="Zhang Y."/>
            <person name="Chen B."/>
            <person name="Luo J."/>
            <person name="Deng Z."/>
            <person name="Chen X."/>
            <person name="Wang L."/>
            <person name="Chen S."/>
        </authorList>
    </citation>
    <scope>NUCLEOTIDE SEQUENCE [LARGE SCALE GENOMIC DNA]</scope>
    <source>
        <strain evidence="3 4">JCM 10635</strain>
        <plasmid evidence="3 4">unnamed1</plasmid>
    </source>
</reference>
<geneLocation type="plasmid" evidence="3">
    <name>unnamed1</name>
</geneLocation>
<evidence type="ECO:0000256" key="1">
    <source>
        <dbReference type="SAM" id="MobiDB-lite"/>
    </source>
</evidence>
<evidence type="ECO:0000313" key="3">
    <source>
        <dbReference type="EMBL" id="QCC56495.1"/>
    </source>
</evidence>
<feature type="region of interest" description="Disordered" evidence="1">
    <location>
        <begin position="186"/>
        <end position="207"/>
    </location>
</feature>
<evidence type="ECO:0000259" key="2">
    <source>
        <dbReference type="Pfam" id="PF22763"/>
    </source>
</evidence>